<sequence>MINDVTEDNDTKCVTEDFESNGVEKNSFHPSTVHNAEMKHGFNVEYNRSSERRIVNDDIYKHFGPEQLFVVELPDNSDQVCLNKDSNFISTNETLIHIEAHDNNTISDEAIEHLKSIDSTNVHKPITTSDTATDFINNGKKAGNEEAVNDALDAKNNTFQINFSANERDDTNIVRPYTGESANYTCYHNTEMRNVVVIENKESLEQRSVESEEVFNVELSDNSYQNSLTKDSQDISRNDSSINGNMLEEDMPPSDSKELLSKKSKCYNDETLIHATFYDNQIISDEAIEHSKSIDYKNVQETLTACGTTTDCVIHDNNISQRKCPTANKKISVSEFTEKQRYYTSSRQKSPVLTNSGKVDYSKKNDD</sequence>
<name>A0A9D4IB25_DREPO</name>
<feature type="region of interest" description="Disordered" evidence="1">
    <location>
        <begin position="225"/>
        <end position="258"/>
    </location>
</feature>
<gene>
    <name evidence="2" type="ORF">DPMN_188129</name>
</gene>
<protein>
    <submittedName>
        <fullName evidence="2">Uncharacterized protein</fullName>
    </submittedName>
</protein>
<dbReference type="Proteomes" id="UP000828390">
    <property type="component" value="Unassembled WGS sequence"/>
</dbReference>
<reference evidence="2" key="2">
    <citation type="submission" date="2020-11" db="EMBL/GenBank/DDBJ databases">
        <authorList>
            <person name="McCartney M.A."/>
            <person name="Auch B."/>
            <person name="Kono T."/>
            <person name="Mallez S."/>
            <person name="Becker A."/>
            <person name="Gohl D.M."/>
            <person name="Silverstein K.A.T."/>
            <person name="Koren S."/>
            <person name="Bechman K.B."/>
            <person name="Herman A."/>
            <person name="Abrahante J.E."/>
            <person name="Garbe J."/>
        </authorList>
    </citation>
    <scope>NUCLEOTIDE SEQUENCE</scope>
    <source>
        <strain evidence="2">Duluth1</strain>
        <tissue evidence="2">Whole animal</tissue>
    </source>
</reference>
<proteinExistence type="predicted"/>
<feature type="region of interest" description="Disordered" evidence="1">
    <location>
        <begin position="342"/>
        <end position="367"/>
    </location>
</feature>
<organism evidence="2 3">
    <name type="scientific">Dreissena polymorpha</name>
    <name type="common">Zebra mussel</name>
    <name type="synonym">Mytilus polymorpha</name>
    <dbReference type="NCBI Taxonomy" id="45954"/>
    <lineage>
        <taxon>Eukaryota</taxon>
        <taxon>Metazoa</taxon>
        <taxon>Spiralia</taxon>
        <taxon>Lophotrochozoa</taxon>
        <taxon>Mollusca</taxon>
        <taxon>Bivalvia</taxon>
        <taxon>Autobranchia</taxon>
        <taxon>Heteroconchia</taxon>
        <taxon>Euheterodonta</taxon>
        <taxon>Imparidentia</taxon>
        <taxon>Neoheterodontei</taxon>
        <taxon>Myida</taxon>
        <taxon>Dreissenoidea</taxon>
        <taxon>Dreissenidae</taxon>
        <taxon>Dreissena</taxon>
    </lineage>
</organism>
<evidence type="ECO:0000256" key="1">
    <source>
        <dbReference type="SAM" id="MobiDB-lite"/>
    </source>
</evidence>
<feature type="compositionally biased region" description="Polar residues" evidence="1">
    <location>
        <begin position="342"/>
        <end position="357"/>
    </location>
</feature>
<dbReference type="EMBL" id="JAIWYP010000010">
    <property type="protein sequence ID" value="KAH3753492.1"/>
    <property type="molecule type" value="Genomic_DNA"/>
</dbReference>
<evidence type="ECO:0000313" key="2">
    <source>
        <dbReference type="EMBL" id="KAH3753492.1"/>
    </source>
</evidence>
<reference evidence="2" key="1">
    <citation type="journal article" date="2019" name="bioRxiv">
        <title>The Genome of the Zebra Mussel, Dreissena polymorpha: A Resource for Invasive Species Research.</title>
        <authorList>
            <person name="McCartney M.A."/>
            <person name="Auch B."/>
            <person name="Kono T."/>
            <person name="Mallez S."/>
            <person name="Zhang Y."/>
            <person name="Obille A."/>
            <person name="Becker A."/>
            <person name="Abrahante J.E."/>
            <person name="Garbe J."/>
            <person name="Badalamenti J.P."/>
            <person name="Herman A."/>
            <person name="Mangelson H."/>
            <person name="Liachko I."/>
            <person name="Sullivan S."/>
            <person name="Sone E.D."/>
            <person name="Koren S."/>
            <person name="Silverstein K.A.T."/>
            <person name="Beckman K.B."/>
            <person name="Gohl D.M."/>
        </authorList>
    </citation>
    <scope>NUCLEOTIDE SEQUENCE</scope>
    <source>
        <strain evidence="2">Duluth1</strain>
        <tissue evidence="2">Whole animal</tissue>
    </source>
</reference>
<dbReference type="AlphaFoldDB" id="A0A9D4IB25"/>
<keyword evidence="3" id="KW-1185">Reference proteome</keyword>
<comment type="caution">
    <text evidence="2">The sequence shown here is derived from an EMBL/GenBank/DDBJ whole genome shotgun (WGS) entry which is preliminary data.</text>
</comment>
<evidence type="ECO:0000313" key="3">
    <source>
        <dbReference type="Proteomes" id="UP000828390"/>
    </source>
</evidence>
<accession>A0A9D4IB25</accession>